<feature type="domain" description="Cyanobacterial aminoacyl-tRNA synthetase CAAD" evidence="4">
    <location>
        <begin position="64"/>
        <end position="140"/>
    </location>
</feature>
<accession>A0A1T1CI55</accession>
<evidence type="ECO:0000259" key="4">
    <source>
        <dbReference type="Pfam" id="PF14159"/>
    </source>
</evidence>
<dbReference type="AlphaFoldDB" id="A0A1T1CI55"/>
<feature type="transmembrane region" description="Helical" evidence="3">
    <location>
        <begin position="72"/>
        <end position="89"/>
    </location>
</feature>
<dbReference type="InterPro" id="IPR025564">
    <property type="entry name" value="CAAD_dom"/>
</dbReference>
<dbReference type="GO" id="GO:0016020">
    <property type="term" value="C:membrane"/>
    <property type="evidence" value="ECO:0007669"/>
    <property type="project" value="UniProtKB-SubCell"/>
</dbReference>
<comment type="subcellular location">
    <subcellularLocation>
        <location evidence="1">Membrane</location>
        <topology evidence="1">Multi-pass membrane protein</topology>
    </subcellularLocation>
</comment>
<comment type="caution">
    <text evidence="5">The sequence shown here is derived from an EMBL/GenBank/DDBJ whole genome shotgun (WGS) entry which is preliminary data.</text>
</comment>
<organism evidence="5 6">
    <name type="scientific">Candidatus Synechococcus spongiarum LMB bulk15M</name>
    <dbReference type="NCBI Taxonomy" id="1943582"/>
    <lineage>
        <taxon>Bacteria</taxon>
        <taxon>Bacillati</taxon>
        <taxon>Cyanobacteriota</taxon>
        <taxon>Cyanophyceae</taxon>
        <taxon>Synechococcales</taxon>
        <taxon>Synechococcaceae</taxon>
        <taxon>Synechococcus</taxon>
    </lineage>
</organism>
<dbReference type="Pfam" id="PF14159">
    <property type="entry name" value="CAAD"/>
    <property type="match status" value="1"/>
</dbReference>
<protein>
    <recommendedName>
        <fullName evidence="4">Cyanobacterial aminoacyl-tRNA synthetase CAAD domain-containing protein</fullName>
    </recommendedName>
</protein>
<feature type="compositionally biased region" description="Polar residues" evidence="2">
    <location>
        <begin position="11"/>
        <end position="24"/>
    </location>
</feature>
<keyword evidence="3" id="KW-0472">Membrane</keyword>
<dbReference type="EMBL" id="MWLD01000069">
    <property type="protein sequence ID" value="OOV28346.1"/>
    <property type="molecule type" value="Genomic_DNA"/>
</dbReference>
<evidence type="ECO:0000313" key="5">
    <source>
        <dbReference type="EMBL" id="OOV28346.1"/>
    </source>
</evidence>
<name>A0A1T1CI55_9SYNE</name>
<reference evidence="5 6" key="1">
    <citation type="submission" date="2017-02" db="EMBL/GenBank/DDBJ databases">
        <title>Draft Genome Sequences of 'Candidatus Synechococcus spongiarum', Cyanobacterial Symbionts of the Mediterranean Sponge Aplysina aerophoba from two locations.</title>
        <authorList>
            <person name="Slaby B.M."/>
            <person name="Hentschel U."/>
        </authorList>
    </citation>
    <scope>NUCLEOTIDE SEQUENCE [LARGE SCALE GENOMIC DNA]</scope>
    <source>
        <strain evidence="5">LMB bulk15M</strain>
    </source>
</reference>
<keyword evidence="3" id="KW-0812">Transmembrane</keyword>
<proteinExistence type="predicted"/>
<feature type="transmembrane region" description="Helical" evidence="3">
    <location>
        <begin position="95"/>
        <end position="114"/>
    </location>
</feature>
<evidence type="ECO:0000256" key="2">
    <source>
        <dbReference type="SAM" id="MobiDB-lite"/>
    </source>
</evidence>
<evidence type="ECO:0000256" key="3">
    <source>
        <dbReference type="SAM" id="Phobius"/>
    </source>
</evidence>
<evidence type="ECO:0000313" key="6">
    <source>
        <dbReference type="Proteomes" id="UP000242636"/>
    </source>
</evidence>
<gene>
    <name evidence="5" type="ORF">BV61_05895</name>
</gene>
<sequence>MQDMKDMPEQAQATPQPSDTTSAAPTGATEQVGDGNGEGGEFQALLDLLQGWVDQQGWSLSLKSLGRPIRNLFLLIAALVVFQLVSGVAEALNRIPLLGNTFMLVGLVQIAVFTRHNLLRQSDRQNLRKRINTLLNDTFG</sequence>
<keyword evidence="3" id="KW-1133">Transmembrane helix</keyword>
<keyword evidence="6" id="KW-1185">Reference proteome</keyword>
<evidence type="ECO:0000256" key="1">
    <source>
        <dbReference type="ARBA" id="ARBA00004141"/>
    </source>
</evidence>
<dbReference type="Proteomes" id="UP000242636">
    <property type="component" value="Unassembled WGS sequence"/>
</dbReference>
<feature type="region of interest" description="Disordered" evidence="2">
    <location>
        <begin position="1"/>
        <end position="39"/>
    </location>
</feature>